<dbReference type="InterPro" id="IPR016123">
    <property type="entry name" value="Mog1/PsbP_a/b/a-sand"/>
</dbReference>
<feature type="domain" description="PsbP C-terminal" evidence="2">
    <location>
        <begin position="107"/>
        <end position="302"/>
    </location>
</feature>
<dbReference type="Gene3D" id="3.40.1000.10">
    <property type="entry name" value="Mog1/PsbP, alpha/beta/alpha sandwich"/>
    <property type="match status" value="1"/>
</dbReference>
<dbReference type="InterPro" id="IPR002683">
    <property type="entry name" value="PsbP_C"/>
</dbReference>
<gene>
    <name evidence="3" type="ORF">NE237_014034</name>
</gene>
<dbReference type="GO" id="GO:0019898">
    <property type="term" value="C:extrinsic component of membrane"/>
    <property type="evidence" value="ECO:0007669"/>
    <property type="project" value="InterPro"/>
</dbReference>
<accession>A0A9Q0H240</accession>
<keyword evidence="4" id="KW-1185">Reference proteome</keyword>
<dbReference type="PANTHER" id="PTHR31407:SF16">
    <property type="entry name" value="PSBP DOMAIN-CONTAINING PROTEIN 7, CHLOROPLASTIC"/>
    <property type="match status" value="1"/>
</dbReference>
<dbReference type="Proteomes" id="UP001141806">
    <property type="component" value="Unassembled WGS sequence"/>
</dbReference>
<dbReference type="GO" id="GO:0015979">
    <property type="term" value="P:photosynthesis"/>
    <property type="evidence" value="ECO:0007669"/>
    <property type="project" value="InterPro"/>
</dbReference>
<evidence type="ECO:0000256" key="1">
    <source>
        <dbReference type="SAM" id="MobiDB-lite"/>
    </source>
</evidence>
<feature type="region of interest" description="Disordered" evidence="1">
    <location>
        <begin position="143"/>
        <end position="168"/>
    </location>
</feature>
<dbReference type="PANTHER" id="PTHR31407">
    <property type="match status" value="1"/>
</dbReference>
<comment type="caution">
    <text evidence="3">The sequence shown here is derived from an EMBL/GenBank/DDBJ whole genome shotgun (WGS) entry which is preliminary data.</text>
</comment>
<protein>
    <recommendedName>
        <fullName evidence="2">PsbP C-terminal domain-containing protein</fullName>
    </recommendedName>
</protein>
<dbReference type="GO" id="GO:0005509">
    <property type="term" value="F:calcium ion binding"/>
    <property type="evidence" value="ECO:0007669"/>
    <property type="project" value="InterPro"/>
</dbReference>
<evidence type="ECO:0000259" key="2">
    <source>
        <dbReference type="Pfam" id="PF01789"/>
    </source>
</evidence>
<dbReference type="OrthoDB" id="414405at2759"/>
<sequence length="304" mass="32987">MEKVTALHLQPCFTITNRIKTACLPRIYQTHYPGDRKESNSPRLGKSPAEDFAPLASVFSRRLLAGVGSASAVAVGANFAGITSFLLGFSPEIGRNLKLDVVYPVGGYSRCIDTSQGFEFIYPANWVGDQTLLYRAVGKAESERSLDPPPLINNQTTSPSRRRRQDFSDPVVAFGPPGSNGELNVSVIVSPVPLDFSIEAFGGPKEVGEAVMRTIAGGGSSSRGIADVTATLIESTMREDPMKKLNYYQLDFRVEGPSFRRHNVAICCARGGRLFTLNAQAPESSWPEIKPVFYAIADSFTITS</sequence>
<evidence type="ECO:0000313" key="3">
    <source>
        <dbReference type="EMBL" id="KAJ4957251.1"/>
    </source>
</evidence>
<dbReference type="Pfam" id="PF01789">
    <property type="entry name" value="PsbP"/>
    <property type="match status" value="1"/>
</dbReference>
<organism evidence="3 4">
    <name type="scientific">Protea cynaroides</name>
    <dbReference type="NCBI Taxonomy" id="273540"/>
    <lineage>
        <taxon>Eukaryota</taxon>
        <taxon>Viridiplantae</taxon>
        <taxon>Streptophyta</taxon>
        <taxon>Embryophyta</taxon>
        <taxon>Tracheophyta</taxon>
        <taxon>Spermatophyta</taxon>
        <taxon>Magnoliopsida</taxon>
        <taxon>Proteales</taxon>
        <taxon>Proteaceae</taxon>
        <taxon>Protea</taxon>
    </lineage>
</organism>
<name>A0A9Q0H240_9MAGN</name>
<proteinExistence type="predicted"/>
<dbReference type="AlphaFoldDB" id="A0A9Q0H240"/>
<evidence type="ECO:0000313" key="4">
    <source>
        <dbReference type="Proteomes" id="UP001141806"/>
    </source>
</evidence>
<reference evidence="3" key="1">
    <citation type="journal article" date="2023" name="Plant J.">
        <title>The genome of the king protea, Protea cynaroides.</title>
        <authorList>
            <person name="Chang J."/>
            <person name="Duong T.A."/>
            <person name="Schoeman C."/>
            <person name="Ma X."/>
            <person name="Roodt D."/>
            <person name="Barker N."/>
            <person name="Li Z."/>
            <person name="Van de Peer Y."/>
            <person name="Mizrachi E."/>
        </authorList>
    </citation>
    <scope>NUCLEOTIDE SEQUENCE</scope>
    <source>
        <tissue evidence="3">Young leaves</tissue>
    </source>
</reference>
<dbReference type="GO" id="GO:0009654">
    <property type="term" value="C:photosystem II oxygen evolving complex"/>
    <property type="evidence" value="ECO:0007669"/>
    <property type="project" value="InterPro"/>
</dbReference>
<dbReference type="NCBIfam" id="NF040946">
    <property type="entry name" value="PSII_PsbP"/>
    <property type="match status" value="1"/>
</dbReference>
<dbReference type="EMBL" id="JAMYWD010000011">
    <property type="protein sequence ID" value="KAJ4957251.1"/>
    <property type="molecule type" value="Genomic_DNA"/>
</dbReference>
<dbReference type="SUPFAM" id="SSF55724">
    <property type="entry name" value="Mog1p/PsbP-like"/>
    <property type="match status" value="1"/>
</dbReference>